<dbReference type="AlphaFoldDB" id="A0ABC8SUE8"/>
<dbReference type="Proteomes" id="UP001642360">
    <property type="component" value="Unassembled WGS sequence"/>
</dbReference>
<name>A0ABC8SUE8_9AQUA</name>
<organism evidence="1 2">
    <name type="scientific">Ilex paraguariensis</name>
    <name type="common">yerba mate</name>
    <dbReference type="NCBI Taxonomy" id="185542"/>
    <lineage>
        <taxon>Eukaryota</taxon>
        <taxon>Viridiplantae</taxon>
        <taxon>Streptophyta</taxon>
        <taxon>Embryophyta</taxon>
        <taxon>Tracheophyta</taxon>
        <taxon>Spermatophyta</taxon>
        <taxon>Magnoliopsida</taxon>
        <taxon>eudicotyledons</taxon>
        <taxon>Gunneridae</taxon>
        <taxon>Pentapetalae</taxon>
        <taxon>asterids</taxon>
        <taxon>campanulids</taxon>
        <taxon>Aquifoliales</taxon>
        <taxon>Aquifoliaceae</taxon>
        <taxon>Ilex</taxon>
    </lineage>
</organism>
<evidence type="ECO:0000313" key="1">
    <source>
        <dbReference type="EMBL" id="CAK9160538.1"/>
    </source>
</evidence>
<comment type="caution">
    <text evidence="1">The sequence shown here is derived from an EMBL/GenBank/DDBJ whole genome shotgun (WGS) entry which is preliminary data.</text>
</comment>
<protein>
    <submittedName>
        <fullName evidence="1">Uncharacterized protein</fullName>
    </submittedName>
</protein>
<dbReference type="EMBL" id="CAUOFW020003536">
    <property type="protein sequence ID" value="CAK9160538.1"/>
    <property type="molecule type" value="Genomic_DNA"/>
</dbReference>
<sequence length="61" mass="6641">MTLPSLLEVFSRAQRATLGIDHGVSLIAQLLKFLVAIVTVIEVDVVVKEVVQEVIRVVMGP</sequence>
<keyword evidence="2" id="KW-1185">Reference proteome</keyword>
<gene>
    <name evidence="1" type="ORF">ILEXP_LOCUS29309</name>
</gene>
<proteinExistence type="predicted"/>
<reference evidence="1 2" key="1">
    <citation type="submission" date="2024-02" db="EMBL/GenBank/DDBJ databases">
        <authorList>
            <person name="Vignale AGUSTIN F."/>
            <person name="Sosa J E."/>
            <person name="Modenutti C."/>
        </authorList>
    </citation>
    <scope>NUCLEOTIDE SEQUENCE [LARGE SCALE GENOMIC DNA]</scope>
</reference>
<evidence type="ECO:0000313" key="2">
    <source>
        <dbReference type="Proteomes" id="UP001642360"/>
    </source>
</evidence>
<accession>A0ABC8SUE8</accession>